<evidence type="ECO:0000313" key="1">
    <source>
        <dbReference type="EMBL" id="KAG2255596.1"/>
    </source>
</evidence>
<reference evidence="1 2" key="1">
    <citation type="submission" date="2020-02" db="EMBL/GenBank/DDBJ databases">
        <authorList>
            <person name="Ma Q."/>
            <person name="Huang Y."/>
            <person name="Song X."/>
            <person name="Pei D."/>
        </authorList>
    </citation>
    <scope>NUCLEOTIDE SEQUENCE [LARGE SCALE GENOMIC DNA]</scope>
    <source>
        <strain evidence="1">Sxm20200214</strain>
        <tissue evidence="1">Leaf</tissue>
    </source>
</reference>
<dbReference type="AlphaFoldDB" id="A0A8X7PPB6"/>
<comment type="caution">
    <text evidence="1">The sequence shown here is derived from an EMBL/GenBank/DDBJ whole genome shotgun (WGS) entry which is preliminary data.</text>
</comment>
<organism evidence="1 2">
    <name type="scientific">Brassica carinata</name>
    <name type="common">Ethiopian mustard</name>
    <name type="synonym">Abyssinian cabbage</name>
    <dbReference type="NCBI Taxonomy" id="52824"/>
    <lineage>
        <taxon>Eukaryota</taxon>
        <taxon>Viridiplantae</taxon>
        <taxon>Streptophyta</taxon>
        <taxon>Embryophyta</taxon>
        <taxon>Tracheophyta</taxon>
        <taxon>Spermatophyta</taxon>
        <taxon>Magnoliopsida</taxon>
        <taxon>eudicotyledons</taxon>
        <taxon>Gunneridae</taxon>
        <taxon>Pentapetalae</taxon>
        <taxon>rosids</taxon>
        <taxon>malvids</taxon>
        <taxon>Brassicales</taxon>
        <taxon>Brassicaceae</taxon>
        <taxon>Brassiceae</taxon>
        <taxon>Brassica</taxon>
    </lineage>
</organism>
<keyword evidence="2" id="KW-1185">Reference proteome</keyword>
<sequence length="86" mass="9590">MTKLSAFTYPAQSINHNSLRLLDLDSPIICSEIHCITRVDSLVFMLVGFFTSESKRGESVGNSTLRSCMLGTDKKTKYKKKEKSVG</sequence>
<dbReference type="Proteomes" id="UP000886595">
    <property type="component" value="Unassembled WGS sequence"/>
</dbReference>
<name>A0A8X7PPB6_BRACI</name>
<evidence type="ECO:0000313" key="2">
    <source>
        <dbReference type="Proteomes" id="UP000886595"/>
    </source>
</evidence>
<proteinExistence type="predicted"/>
<accession>A0A8X7PPB6</accession>
<protein>
    <submittedName>
        <fullName evidence="1">Uncharacterized protein</fullName>
    </submittedName>
</protein>
<gene>
    <name evidence="1" type="ORF">Bca52824_074890</name>
</gene>
<dbReference type="EMBL" id="JAAMPC010000015">
    <property type="protein sequence ID" value="KAG2255596.1"/>
    <property type="molecule type" value="Genomic_DNA"/>
</dbReference>